<keyword evidence="1" id="KW-0812">Transmembrane</keyword>
<dbReference type="Proteomes" id="UP000186336">
    <property type="component" value="Chromosome"/>
</dbReference>
<name>A0A1P8N0K6_9RHOB</name>
<feature type="transmembrane region" description="Helical" evidence="1">
    <location>
        <begin position="38"/>
        <end position="58"/>
    </location>
</feature>
<proteinExistence type="predicted"/>
<keyword evidence="3" id="KW-1185">Reference proteome</keyword>
<protein>
    <submittedName>
        <fullName evidence="2">Uncharacterized protein</fullName>
    </submittedName>
</protein>
<keyword evidence="1" id="KW-0472">Membrane</keyword>
<dbReference type="AlphaFoldDB" id="A0A1P8N0K6"/>
<keyword evidence="1" id="KW-1133">Transmembrane helix</keyword>
<accession>A0A1P8N0K6</accession>
<gene>
    <name evidence="2" type="ORF">BWR18_11985</name>
</gene>
<dbReference type="STRING" id="299262.BWR18_11985"/>
<dbReference type="EMBL" id="CP019312">
    <property type="protein sequence ID" value="APX13855.1"/>
    <property type="molecule type" value="Genomic_DNA"/>
</dbReference>
<evidence type="ECO:0000256" key="1">
    <source>
        <dbReference type="SAM" id="Phobius"/>
    </source>
</evidence>
<feature type="transmembrane region" description="Helical" evidence="1">
    <location>
        <begin position="12"/>
        <end position="32"/>
    </location>
</feature>
<dbReference type="KEGG" id="tom:BWR18_11985"/>
<evidence type="ECO:0000313" key="2">
    <source>
        <dbReference type="EMBL" id="APX13855.1"/>
    </source>
</evidence>
<evidence type="ECO:0000313" key="3">
    <source>
        <dbReference type="Proteomes" id="UP000186336"/>
    </source>
</evidence>
<sequence length="178" mass="19046">MMFFRPEAKAALWRWREVLAGVVLAVLALWWLAQARGVLGYIAPVMLVGAGALIMVGLQRGRFRGAGGGLGTVQVVEGEVIYFGPLTGGSVSLRDVQRVILDGAQSPPHWRLDQPQQPALMIPVDADGADALFDAFAALPGLKTERMLAKLNAGADAPVLIWERSAPTLAQMEPRGHA</sequence>
<dbReference type="OrthoDB" id="7851333at2"/>
<reference evidence="2 3" key="1">
    <citation type="submission" date="2017-01" db="EMBL/GenBank/DDBJ databases">
        <title>Complete genome of Tateyamaria omphalii DOK1-4 isolated from seawater in Dokdo.</title>
        <authorList>
            <person name="Kim J.H."/>
            <person name="Chi W.-J."/>
        </authorList>
    </citation>
    <scope>NUCLEOTIDE SEQUENCE [LARGE SCALE GENOMIC DNA]</scope>
    <source>
        <strain evidence="2 3">DOK1-4</strain>
    </source>
</reference>
<organism evidence="2 3">
    <name type="scientific">Tateyamaria omphalii</name>
    <dbReference type="NCBI Taxonomy" id="299262"/>
    <lineage>
        <taxon>Bacteria</taxon>
        <taxon>Pseudomonadati</taxon>
        <taxon>Pseudomonadota</taxon>
        <taxon>Alphaproteobacteria</taxon>
        <taxon>Rhodobacterales</taxon>
        <taxon>Roseobacteraceae</taxon>
        <taxon>Tateyamaria</taxon>
    </lineage>
</organism>